<feature type="compositionally biased region" description="Basic residues" evidence="6">
    <location>
        <begin position="87"/>
        <end position="101"/>
    </location>
</feature>
<keyword evidence="4 7" id="KW-0472">Membrane</keyword>
<dbReference type="GO" id="GO:0012505">
    <property type="term" value="C:endomembrane system"/>
    <property type="evidence" value="ECO:0007669"/>
    <property type="project" value="UniProtKB-SubCell"/>
</dbReference>
<evidence type="ECO:0000259" key="9">
    <source>
        <dbReference type="PROSITE" id="PS50076"/>
    </source>
</evidence>
<comment type="subcellular location">
    <subcellularLocation>
        <location evidence="5">Endomembrane system</location>
        <topology evidence="5">Single-pass membrane protein</topology>
    </subcellularLocation>
</comment>
<evidence type="ECO:0000256" key="4">
    <source>
        <dbReference type="ARBA" id="ARBA00023136"/>
    </source>
</evidence>
<feature type="region of interest" description="Disordered" evidence="6">
    <location>
        <begin position="86"/>
        <end position="105"/>
    </location>
</feature>
<feature type="compositionally biased region" description="Basic and acidic residues" evidence="6">
    <location>
        <begin position="253"/>
        <end position="266"/>
    </location>
</feature>
<organism evidence="10 11">
    <name type="scientific">Lepraria neglecta</name>
    <dbReference type="NCBI Taxonomy" id="209136"/>
    <lineage>
        <taxon>Eukaryota</taxon>
        <taxon>Fungi</taxon>
        <taxon>Dikarya</taxon>
        <taxon>Ascomycota</taxon>
        <taxon>Pezizomycotina</taxon>
        <taxon>Lecanoromycetes</taxon>
        <taxon>OSLEUM clade</taxon>
        <taxon>Lecanoromycetidae</taxon>
        <taxon>Lecanorales</taxon>
        <taxon>Lecanorineae</taxon>
        <taxon>Stereocaulaceae</taxon>
        <taxon>Lepraria</taxon>
    </lineage>
</organism>
<evidence type="ECO:0000256" key="6">
    <source>
        <dbReference type="SAM" id="MobiDB-lite"/>
    </source>
</evidence>
<keyword evidence="2 8" id="KW-0732">Signal</keyword>
<gene>
    <name evidence="10" type="ORF">OEA41_004469</name>
</gene>
<dbReference type="PRINTS" id="PR00625">
    <property type="entry name" value="JDOMAIN"/>
</dbReference>
<dbReference type="PANTHER" id="PTHR44653:SF2">
    <property type="entry name" value="DNAJ HOMOLOG SUBFAMILY C MEMBER 1"/>
    <property type="match status" value="1"/>
</dbReference>
<dbReference type="AlphaFoldDB" id="A0AAD9Z237"/>
<feature type="domain" description="J" evidence="9">
    <location>
        <begin position="44"/>
        <end position="146"/>
    </location>
</feature>
<dbReference type="Gene3D" id="1.10.287.110">
    <property type="entry name" value="DnaJ domain"/>
    <property type="match status" value="1"/>
</dbReference>
<evidence type="ECO:0000256" key="2">
    <source>
        <dbReference type="ARBA" id="ARBA00022729"/>
    </source>
</evidence>
<comment type="caution">
    <text evidence="10">The sequence shown here is derived from an EMBL/GenBank/DDBJ whole genome shotgun (WGS) entry which is preliminary data.</text>
</comment>
<evidence type="ECO:0000256" key="5">
    <source>
        <dbReference type="ARBA" id="ARBA00037847"/>
    </source>
</evidence>
<dbReference type="InterPro" id="IPR052606">
    <property type="entry name" value="DnaJ_domain_protein"/>
</dbReference>
<dbReference type="PANTHER" id="PTHR44653">
    <property type="entry name" value="DNAJ HOMOLOG SUBFAMILY C MEMBER 1"/>
    <property type="match status" value="1"/>
</dbReference>
<evidence type="ECO:0000313" key="10">
    <source>
        <dbReference type="EMBL" id="KAK3168023.1"/>
    </source>
</evidence>
<feature type="compositionally biased region" description="Low complexity" evidence="6">
    <location>
        <begin position="222"/>
        <end position="231"/>
    </location>
</feature>
<sequence length="404" mass="44734">MRIPLFILLVSSALMALVAGFTKEDHEIFRLRDELAATEGPEVTFYDFLGVKYSASQDEIGKAYRTKSRKIHPDKAKQSFIASRAKATSKSKLGQKSKKPAVHVNKAPSDNEIQAAVKKASERYARLGVITEILKGPGRERYDYFLSNGFPKWRGTGYYYARFRPGLGTVLVGLFTFGGGLVHYGALYLSWKRQRVFVERLIRDSRKAAWGDDSGIRGIPGVDGTMTGTTATPPPQALAQENGAAVLNRRQKRMQERESKKEDKKSKGSRRSGTSTPLESEPEPGPQGTKKKVQAPNGKVMIVDSVGNVFLEGEDEEGSKQEFLLDPDELPKPTFRQTILFRLPAWTYSTMKSRISGAHSNYEQAELADLEVTNVGEDEGAGQEPKSSVNGSVRKRGKRNGKVQ</sequence>
<evidence type="ECO:0000256" key="7">
    <source>
        <dbReference type="SAM" id="Phobius"/>
    </source>
</evidence>
<feature type="chain" id="PRO_5042078068" description="J domain-containing protein" evidence="8">
    <location>
        <begin position="21"/>
        <end position="404"/>
    </location>
</feature>
<dbReference type="CDD" id="cd06257">
    <property type="entry name" value="DnaJ"/>
    <property type="match status" value="1"/>
</dbReference>
<dbReference type="Proteomes" id="UP001276659">
    <property type="component" value="Unassembled WGS sequence"/>
</dbReference>
<evidence type="ECO:0000313" key="11">
    <source>
        <dbReference type="Proteomes" id="UP001276659"/>
    </source>
</evidence>
<protein>
    <recommendedName>
        <fullName evidence="9">J domain-containing protein</fullName>
    </recommendedName>
</protein>
<proteinExistence type="predicted"/>
<feature type="transmembrane region" description="Helical" evidence="7">
    <location>
        <begin position="170"/>
        <end position="191"/>
    </location>
</feature>
<keyword evidence="1 7" id="KW-0812">Transmembrane</keyword>
<keyword evidence="11" id="KW-1185">Reference proteome</keyword>
<keyword evidence="3 7" id="KW-1133">Transmembrane helix</keyword>
<dbReference type="PROSITE" id="PS50076">
    <property type="entry name" value="DNAJ_2"/>
    <property type="match status" value="1"/>
</dbReference>
<accession>A0AAD9Z237</accession>
<dbReference type="InterPro" id="IPR036869">
    <property type="entry name" value="J_dom_sf"/>
</dbReference>
<feature type="compositionally biased region" description="Basic residues" evidence="6">
    <location>
        <begin position="393"/>
        <end position="404"/>
    </location>
</feature>
<evidence type="ECO:0000256" key="8">
    <source>
        <dbReference type="SAM" id="SignalP"/>
    </source>
</evidence>
<dbReference type="Pfam" id="PF00226">
    <property type="entry name" value="DnaJ"/>
    <property type="match status" value="1"/>
</dbReference>
<reference evidence="10" key="1">
    <citation type="submission" date="2022-11" db="EMBL/GenBank/DDBJ databases">
        <title>Chromosomal genome sequence assembly and mating type (MAT) locus characterization of the leprose asexual lichenized fungus Lepraria neglecta (Nyl.) Erichsen.</title>
        <authorList>
            <person name="Allen J.L."/>
            <person name="Pfeffer B."/>
        </authorList>
    </citation>
    <scope>NUCLEOTIDE SEQUENCE</scope>
    <source>
        <strain evidence="10">Allen 5258</strain>
    </source>
</reference>
<feature type="region of interest" description="Disordered" evidence="6">
    <location>
        <begin position="370"/>
        <end position="404"/>
    </location>
</feature>
<feature type="signal peptide" evidence="8">
    <location>
        <begin position="1"/>
        <end position="20"/>
    </location>
</feature>
<evidence type="ECO:0000256" key="1">
    <source>
        <dbReference type="ARBA" id="ARBA00022692"/>
    </source>
</evidence>
<dbReference type="EMBL" id="JASNWA010000010">
    <property type="protein sequence ID" value="KAK3168023.1"/>
    <property type="molecule type" value="Genomic_DNA"/>
</dbReference>
<dbReference type="InterPro" id="IPR001623">
    <property type="entry name" value="DnaJ_domain"/>
</dbReference>
<evidence type="ECO:0000256" key="3">
    <source>
        <dbReference type="ARBA" id="ARBA00022989"/>
    </source>
</evidence>
<name>A0AAD9Z237_9LECA</name>
<dbReference type="SUPFAM" id="SSF46565">
    <property type="entry name" value="Chaperone J-domain"/>
    <property type="match status" value="1"/>
</dbReference>
<feature type="region of interest" description="Disordered" evidence="6">
    <location>
        <begin position="213"/>
        <end position="299"/>
    </location>
</feature>
<dbReference type="SMART" id="SM00271">
    <property type="entry name" value="DnaJ"/>
    <property type="match status" value="1"/>
</dbReference>